<reference evidence="3 4" key="1">
    <citation type="journal article" date="2021" name="BMC Genomics">
        <title>Datura genome reveals duplications of psychoactive alkaloid biosynthetic genes and high mutation rate following tissue culture.</title>
        <authorList>
            <person name="Rajewski A."/>
            <person name="Carter-House D."/>
            <person name="Stajich J."/>
            <person name="Litt A."/>
        </authorList>
    </citation>
    <scope>NUCLEOTIDE SEQUENCE [LARGE SCALE GENOMIC DNA]</scope>
    <source>
        <strain evidence="3">AR-01</strain>
    </source>
</reference>
<evidence type="ECO:0000256" key="1">
    <source>
        <dbReference type="SAM" id="MobiDB-lite"/>
    </source>
</evidence>
<dbReference type="Pfam" id="PF03791">
    <property type="entry name" value="KNOX2"/>
    <property type="match status" value="1"/>
</dbReference>
<name>A0ABS8TM26_DATST</name>
<dbReference type="InterPro" id="IPR005541">
    <property type="entry name" value="KNOX2"/>
</dbReference>
<dbReference type="EMBL" id="JACEIK010001841">
    <property type="protein sequence ID" value="MCD7472567.1"/>
    <property type="molecule type" value="Genomic_DNA"/>
</dbReference>
<proteinExistence type="predicted"/>
<evidence type="ECO:0000313" key="4">
    <source>
        <dbReference type="Proteomes" id="UP000823775"/>
    </source>
</evidence>
<feature type="compositionally biased region" description="Polar residues" evidence="1">
    <location>
        <begin position="118"/>
        <end position="138"/>
    </location>
</feature>
<keyword evidence="4" id="KW-1185">Reference proteome</keyword>
<evidence type="ECO:0000259" key="2">
    <source>
        <dbReference type="SMART" id="SM01256"/>
    </source>
</evidence>
<accession>A0ABS8TM26</accession>
<comment type="caution">
    <text evidence="3">The sequence shown here is derived from an EMBL/GenBank/DDBJ whole genome shotgun (WGS) entry which is preliminary data.</text>
</comment>
<gene>
    <name evidence="3" type="ORF">HAX54_013838</name>
</gene>
<dbReference type="Proteomes" id="UP000823775">
    <property type="component" value="Unassembled WGS sequence"/>
</dbReference>
<feature type="region of interest" description="Disordered" evidence="1">
    <location>
        <begin position="85"/>
        <end position="138"/>
    </location>
</feature>
<evidence type="ECO:0000313" key="3">
    <source>
        <dbReference type="EMBL" id="MCD7472567.1"/>
    </source>
</evidence>
<dbReference type="SMART" id="SM01256">
    <property type="entry name" value="KNOX2"/>
    <property type="match status" value="1"/>
</dbReference>
<feature type="domain" description="KNOX2" evidence="2">
    <location>
        <begin position="154"/>
        <end position="259"/>
    </location>
</feature>
<organism evidence="3 4">
    <name type="scientific">Datura stramonium</name>
    <name type="common">Jimsonweed</name>
    <name type="synonym">Common thornapple</name>
    <dbReference type="NCBI Taxonomy" id="4076"/>
    <lineage>
        <taxon>Eukaryota</taxon>
        <taxon>Viridiplantae</taxon>
        <taxon>Streptophyta</taxon>
        <taxon>Embryophyta</taxon>
        <taxon>Tracheophyta</taxon>
        <taxon>Spermatophyta</taxon>
        <taxon>Magnoliopsida</taxon>
        <taxon>eudicotyledons</taxon>
        <taxon>Gunneridae</taxon>
        <taxon>Pentapetalae</taxon>
        <taxon>asterids</taxon>
        <taxon>lamiids</taxon>
        <taxon>Solanales</taxon>
        <taxon>Solanaceae</taxon>
        <taxon>Solanoideae</taxon>
        <taxon>Datureae</taxon>
        <taxon>Datura</taxon>
    </lineage>
</organism>
<protein>
    <recommendedName>
        <fullName evidence="2">KNOX2 domain-containing protein</fullName>
    </recommendedName>
</protein>
<sequence>MEFSRTIFTRMALPPAATAEQQQQQQNAAVLRSMLPESPHHDARKSPPTWLNTSLLRQQHSHFAATASSPSAAAAGVAGGNNFLHLQTSNSDSSNSNHGGGAGHNDDLSESMNFAKKMSQQHSGGENSKQQQIDAQLTTPVAERSGRQILSVLGQGQPPLDDKDLDQFMAVVFIICLKDELGRHKFLVVFDDFASLRRSARVIDECLWTKLMDMVDVITHYVLLLSSFKEQLQQHVRVHAMEAVMACWELEQSLQSSWVRYRSNHVWPDDDDRLIVTQTLDGGFDGPDGMGFGPLVPTEVRGP</sequence>